<keyword evidence="3" id="KW-1185">Reference proteome</keyword>
<evidence type="ECO:0000313" key="2">
    <source>
        <dbReference type="EMBL" id="SFP74721.1"/>
    </source>
</evidence>
<dbReference type="STRING" id="1523247.SAMN05660464_4083"/>
<proteinExistence type="predicted"/>
<dbReference type="Gene3D" id="3.40.960.10">
    <property type="entry name" value="VSR Endonuclease"/>
    <property type="match status" value="1"/>
</dbReference>
<dbReference type="SUPFAM" id="SSF52980">
    <property type="entry name" value="Restriction endonuclease-like"/>
    <property type="match status" value="1"/>
</dbReference>
<organism evidence="2 3">
    <name type="scientific">Geodermatophilus dictyosporus</name>
    <dbReference type="NCBI Taxonomy" id="1523247"/>
    <lineage>
        <taxon>Bacteria</taxon>
        <taxon>Bacillati</taxon>
        <taxon>Actinomycetota</taxon>
        <taxon>Actinomycetes</taxon>
        <taxon>Geodermatophilales</taxon>
        <taxon>Geodermatophilaceae</taxon>
        <taxon>Geodermatophilus</taxon>
    </lineage>
</organism>
<sequence>MIGTLRDRQVTVAGLRAEVARRPALPGRRGLVALVELVEQGCRSELEIWGVRHVLTRPGMPRFVQQHPVVLPFGTVFLDAAVPALRVAVELDGAAFHGSAADRERDTRRDVALAALGWVVLRFSHRRLTREPDACRRDVQQVCRAREVLLGAR</sequence>
<accession>A0A1I5SVP8</accession>
<evidence type="ECO:0000313" key="3">
    <source>
        <dbReference type="Proteomes" id="UP000198857"/>
    </source>
</evidence>
<protein>
    <recommendedName>
        <fullName evidence="1">DUF559 domain-containing protein</fullName>
    </recommendedName>
</protein>
<dbReference type="Pfam" id="PF04480">
    <property type="entry name" value="DUF559"/>
    <property type="match status" value="1"/>
</dbReference>
<dbReference type="InterPro" id="IPR011335">
    <property type="entry name" value="Restrct_endonuc-II-like"/>
</dbReference>
<evidence type="ECO:0000259" key="1">
    <source>
        <dbReference type="Pfam" id="PF04480"/>
    </source>
</evidence>
<dbReference type="AlphaFoldDB" id="A0A1I5SVP8"/>
<dbReference type="Proteomes" id="UP000198857">
    <property type="component" value="Unassembled WGS sequence"/>
</dbReference>
<dbReference type="RefSeq" id="WP_169064497.1">
    <property type="nucleotide sequence ID" value="NZ_FOWQ01000008.1"/>
</dbReference>
<feature type="domain" description="DUF559" evidence="1">
    <location>
        <begin position="62"/>
        <end position="143"/>
    </location>
</feature>
<dbReference type="InterPro" id="IPR007569">
    <property type="entry name" value="DUF559"/>
</dbReference>
<dbReference type="EMBL" id="FOWQ01000008">
    <property type="protein sequence ID" value="SFP74721.1"/>
    <property type="molecule type" value="Genomic_DNA"/>
</dbReference>
<gene>
    <name evidence="2" type="ORF">SAMN05660464_4083</name>
</gene>
<reference evidence="3" key="1">
    <citation type="submission" date="2016-10" db="EMBL/GenBank/DDBJ databases">
        <authorList>
            <person name="Varghese N."/>
            <person name="Submissions S."/>
        </authorList>
    </citation>
    <scope>NUCLEOTIDE SEQUENCE [LARGE SCALE GENOMIC DNA]</scope>
    <source>
        <strain evidence="3">DSM 44208</strain>
    </source>
</reference>
<name>A0A1I5SVP8_9ACTN</name>